<dbReference type="PANTHER" id="PTHR10693:SF20">
    <property type="entry name" value="AT27578P"/>
    <property type="match status" value="1"/>
</dbReference>
<dbReference type="PANTHER" id="PTHR10693">
    <property type="entry name" value="RAS GTPASE-ACTIVATING PROTEIN-BINDING PROTEIN"/>
    <property type="match status" value="1"/>
</dbReference>
<feature type="domain" description="RRM" evidence="4">
    <location>
        <begin position="305"/>
        <end position="386"/>
    </location>
</feature>
<dbReference type="CDD" id="cd00780">
    <property type="entry name" value="NTF2"/>
    <property type="match status" value="1"/>
</dbReference>
<evidence type="ECO:0008006" key="8">
    <source>
        <dbReference type="Google" id="ProtNLM"/>
    </source>
</evidence>
<gene>
    <name evidence="6" type="ORF">RJ639_039762</name>
</gene>
<evidence type="ECO:0000259" key="4">
    <source>
        <dbReference type="PROSITE" id="PS50102"/>
    </source>
</evidence>
<dbReference type="InterPro" id="IPR000504">
    <property type="entry name" value="RRM_dom"/>
</dbReference>
<dbReference type="GO" id="GO:1990904">
    <property type="term" value="C:ribonucleoprotein complex"/>
    <property type="evidence" value="ECO:0007669"/>
    <property type="project" value="TreeGrafter"/>
</dbReference>
<dbReference type="SUPFAM" id="SSF54427">
    <property type="entry name" value="NTF2-like"/>
    <property type="match status" value="1"/>
</dbReference>
<protein>
    <recommendedName>
        <fullName evidence="8">G3BP-like protein</fullName>
    </recommendedName>
</protein>
<keyword evidence="1 2" id="KW-0694">RNA-binding</keyword>
<dbReference type="Pfam" id="PF02136">
    <property type="entry name" value="NTF2"/>
    <property type="match status" value="1"/>
</dbReference>
<dbReference type="PROSITE" id="PS50177">
    <property type="entry name" value="NTF2_DOMAIN"/>
    <property type="match status" value="1"/>
</dbReference>
<dbReference type="InterPro" id="IPR012677">
    <property type="entry name" value="Nucleotide-bd_a/b_plait_sf"/>
</dbReference>
<dbReference type="InterPro" id="IPR035979">
    <property type="entry name" value="RBD_domain_sf"/>
</dbReference>
<dbReference type="InterPro" id="IPR032710">
    <property type="entry name" value="NTF2-like_dom_sf"/>
</dbReference>
<dbReference type="CDD" id="cd00590">
    <property type="entry name" value="RRM_SF"/>
    <property type="match status" value="1"/>
</dbReference>
<feature type="region of interest" description="Disordered" evidence="3">
    <location>
        <begin position="385"/>
        <end position="482"/>
    </location>
</feature>
<evidence type="ECO:0000259" key="5">
    <source>
        <dbReference type="PROSITE" id="PS50177"/>
    </source>
</evidence>
<evidence type="ECO:0000256" key="1">
    <source>
        <dbReference type="ARBA" id="ARBA00022884"/>
    </source>
</evidence>
<dbReference type="SMART" id="SM00360">
    <property type="entry name" value="RRM"/>
    <property type="match status" value="1"/>
</dbReference>
<dbReference type="EMBL" id="JAVXUP010000380">
    <property type="protein sequence ID" value="KAK3029418.1"/>
    <property type="molecule type" value="Genomic_DNA"/>
</dbReference>
<evidence type="ECO:0000256" key="2">
    <source>
        <dbReference type="PROSITE-ProRule" id="PRU00176"/>
    </source>
</evidence>
<dbReference type="PROSITE" id="PS50102">
    <property type="entry name" value="RRM"/>
    <property type="match status" value="1"/>
</dbReference>
<feature type="compositionally biased region" description="Polar residues" evidence="3">
    <location>
        <begin position="265"/>
        <end position="286"/>
    </location>
</feature>
<reference evidence="6" key="1">
    <citation type="submission" date="2022-12" db="EMBL/GenBank/DDBJ databases">
        <title>Draft genome assemblies for two species of Escallonia (Escalloniales).</title>
        <authorList>
            <person name="Chanderbali A."/>
            <person name="Dervinis C."/>
            <person name="Anghel I."/>
            <person name="Soltis D."/>
            <person name="Soltis P."/>
            <person name="Zapata F."/>
        </authorList>
    </citation>
    <scope>NUCLEOTIDE SEQUENCE</scope>
    <source>
        <strain evidence="6">UCBG64.0493</strain>
        <tissue evidence="6">Leaf</tissue>
    </source>
</reference>
<name>A0AA88WLI5_9ASTE</name>
<feature type="region of interest" description="Disordered" evidence="3">
    <location>
        <begin position="263"/>
        <end position="286"/>
    </location>
</feature>
<dbReference type="Gene3D" id="3.30.70.330">
    <property type="match status" value="1"/>
</dbReference>
<dbReference type="GO" id="GO:0003729">
    <property type="term" value="F:mRNA binding"/>
    <property type="evidence" value="ECO:0007669"/>
    <property type="project" value="TreeGrafter"/>
</dbReference>
<feature type="region of interest" description="Disordered" evidence="3">
    <location>
        <begin position="170"/>
        <end position="190"/>
    </location>
</feature>
<dbReference type="InterPro" id="IPR002075">
    <property type="entry name" value="NTF2_dom"/>
</dbReference>
<dbReference type="AlphaFoldDB" id="A0AA88WLI5"/>
<keyword evidence="7" id="KW-1185">Reference proteome</keyword>
<dbReference type="Gene3D" id="3.10.450.50">
    <property type="match status" value="1"/>
</dbReference>
<feature type="domain" description="NTF2" evidence="5">
    <location>
        <begin position="12"/>
        <end position="128"/>
    </location>
</feature>
<dbReference type="Proteomes" id="UP001188597">
    <property type="component" value="Unassembled WGS sequence"/>
</dbReference>
<dbReference type="FunFam" id="3.10.450.50:FF:000003">
    <property type="entry name" value="Nuclear transport factor 2 family protein"/>
    <property type="match status" value="1"/>
</dbReference>
<dbReference type="GO" id="GO:0005829">
    <property type="term" value="C:cytosol"/>
    <property type="evidence" value="ECO:0007669"/>
    <property type="project" value="TreeGrafter"/>
</dbReference>
<dbReference type="InterPro" id="IPR039539">
    <property type="entry name" value="Ras_GTPase_bind_prot"/>
</dbReference>
<comment type="caution">
    <text evidence="6">The sequence shown here is derived from an EMBL/GenBank/DDBJ whole genome shotgun (WGS) entry which is preliminary data.</text>
</comment>
<accession>A0AA88WLI5</accession>
<proteinExistence type="predicted"/>
<sequence length="482" mass="52399">MAALQPVSAQVVGNAFVQQYYQILHHSPGLVHKFYQDISKLGRPEEDGTMSITTTMKEINDKILSLSLGEFRAEIKSVDAQESLHAGVQVLVTGYLTGEDGNARNFTQTFFLAPQEKGYFVLNDMFRYVENPNHHDANQVPVNDVEAPLNCEQGSEEPSAVQENHISEQTTVGSEEANGEEVYNPPENGDVSVVEKEVPVAKVVEEEVPVAEVVNEVLDDSQMVVERYIKIEEVPKKSYASIVMDLKGSDVAFSPPAPVLRKSLPRSQEQQVNQVPPTASPTEVSLSGSDAIEIGNSQEGEAEGYSIYVRGLPMNATPALLEEEFKRFGPIKSGGIQVRNSRPLFQQQAVCFGFVEFEVASAVKNAIEASPIEINGRQAIVEEKRSTYSSRTNNRGRFGAGRSSGFRNDGMRSRGSYGGGRGFSRGDSGGRNEFGNRSNNRGGEGYQRSDSMGSNGGRFNRSGGITVNGTAKNMAPRVSATA</sequence>
<evidence type="ECO:0000313" key="6">
    <source>
        <dbReference type="EMBL" id="KAK3029418.1"/>
    </source>
</evidence>
<evidence type="ECO:0000313" key="7">
    <source>
        <dbReference type="Proteomes" id="UP001188597"/>
    </source>
</evidence>
<feature type="compositionally biased region" description="Low complexity" evidence="3">
    <location>
        <begin position="395"/>
        <end position="407"/>
    </location>
</feature>
<evidence type="ECO:0000256" key="3">
    <source>
        <dbReference type="SAM" id="MobiDB-lite"/>
    </source>
</evidence>
<organism evidence="6 7">
    <name type="scientific">Escallonia herrerae</name>
    <dbReference type="NCBI Taxonomy" id="1293975"/>
    <lineage>
        <taxon>Eukaryota</taxon>
        <taxon>Viridiplantae</taxon>
        <taxon>Streptophyta</taxon>
        <taxon>Embryophyta</taxon>
        <taxon>Tracheophyta</taxon>
        <taxon>Spermatophyta</taxon>
        <taxon>Magnoliopsida</taxon>
        <taxon>eudicotyledons</taxon>
        <taxon>Gunneridae</taxon>
        <taxon>Pentapetalae</taxon>
        <taxon>asterids</taxon>
        <taxon>campanulids</taxon>
        <taxon>Escalloniales</taxon>
        <taxon>Escalloniaceae</taxon>
        <taxon>Escallonia</taxon>
    </lineage>
</organism>
<dbReference type="SUPFAM" id="SSF54928">
    <property type="entry name" value="RNA-binding domain, RBD"/>
    <property type="match status" value="1"/>
</dbReference>
<dbReference type="Pfam" id="PF00076">
    <property type="entry name" value="RRM_1"/>
    <property type="match status" value="1"/>
</dbReference>
<dbReference type="InterPro" id="IPR018222">
    <property type="entry name" value="Nuclear_transport_factor_2_euk"/>
</dbReference>
<feature type="compositionally biased region" description="Gly residues" evidence="3">
    <location>
        <begin position="416"/>
        <end position="429"/>
    </location>
</feature>